<sequence length="151" mass="16777">MLFNFLERTNDFKSIKLTEMSTADILPCSSMSYPHQQQNPHHSSSSSTSSHHQSSSSSTKVSRKSSTKSYDTKAIGNTVANGVALVIIQQLQHWCYQLFWLTIVCVMGCCGDLEAISNKTKTLQDVRKSIATVSAQNSIKRSKSVLELEMQ</sequence>
<proteinExistence type="predicted"/>
<dbReference type="Proteomes" id="UP000887579">
    <property type="component" value="Unplaced"/>
</dbReference>
<reference evidence="2" key="1">
    <citation type="submission" date="2022-11" db="UniProtKB">
        <authorList>
            <consortium name="WormBaseParasite"/>
        </authorList>
    </citation>
    <scope>IDENTIFICATION</scope>
</reference>
<protein>
    <submittedName>
        <fullName evidence="2">Uncharacterized protein</fullName>
    </submittedName>
</protein>
<evidence type="ECO:0000313" key="2">
    <source>
        <dbReference type="WBParaSite" id="ES5_v2.g25435.t1"/>
    </source>
</evidence>
<dbReference type="WBParaSite" id="ES5_v2.g25435.t1">
    <property type="protein sequence ID" value="ES5_v2.g25435.t1"/>
    <property type="gene ID" value="ES5_v2.g25435"/>
</dbReference>
<organism evidence="1 2">
    <name type="scientific">Panagrolaimus sp. ES5</name>
    <dbReference type="NCBI Taxonomy" id="591445"/>
    <lineage>
        <taxon>Eukaryota</taxon>
        <taxon>Metazoa</taxon>
        <taxon>Ecdysozoa</taxon>
        <taxon>Nematoda</taxon>
        <taxon>Chromadorea</taxon>
        <taxon>Rhabditida</taxon>
        <taxon>Tylenchina</taxon>
        <taxon>Panagrolaimomorpha</taxon>
        <taxon>Panagrolaimoidea</taxon>
        <taxon>Panagrolaimidae</taxon>
        <taxon>Panagrolaimus</taxon>
    </lineage>
</organism>
<name>A0AC34G7P4_9BILA</name>
<accession>A0AC34G7P4</accession>
<evidence type="ECO:0000313" key="1">
    <source>
        <dbReference type="Proteomes" id="UP000887579"/>
    </source>
</evidence>